<dbReference type="PANTHER" id="PTHR23416">
    <property type="entry name" value="SIALIC ACID SYNTHASE-RELATED"/>
    <property type="match status" value="1"/>
</dbReference>
<dbReference type="Pfam" id="PF14602">
    <property type="entry name" value="Hexapep_2"/>
    <property type="match status" value="1"/>
</dbReference>
<gene>
    <name evidence="1" type="ORF">JAO78_007795</name>
</gene>
<proteinExistence type="predicted"/>
<dbReference type="InterPro" id="IPR001451">
    <property type="entry name" value="Hexapep"/>
</dbReference>
<dbReference type="SUPFAM" id="SSF51161">
    <property type="entry name" value="Trimeric LpxA-like enzymes"/>
    <property type="match status" value="1"/>
</dbReference>
<accession>A0ABS8C326</accession>
<sequence length="207" mass="23173">MWIFFDIFKCFFKIINYIKIKKFFHEIKNHKNIFISGYLNINRIPIIDIRENCQLHIGYNVTLNSNNDGYHVNMHSSVKLLADRPGAVIKIGNNTRINGSCIHAYQLVKVGDNCLIAANCQIFDGNGHDISFPDVANRINTFGSYKPVVIEDNVWIGINTVICPGVTIGKGSIVSANSVVSRDVPPMTIVAGNPAIVVKDYNNYEIE</sequence>
<name>A0ABS8C326_9ALTE</name>
<evidence type="ECO:0000313" key="2">
    <source>
        <dbReference type="Proteomes" id="UP000633814"/>
    </source>
</evidence>
<protein>
    <submittedName>
        <fullName evidence="1">Acyltransferase</fullName>
    </submittedName>
</protein>
<comment type="caution">
    <text evidence="1">The sequence shown here is derived from an EMBL/GenBank/DDBJ whole genome shotgun (WGS) entry which is preliminary data.</text>
</comment>
<keyword evidence="1" id="KW-0808">Transferase</keyword>
<reference evidence="1 2" key="1">
    <citation type="submission" date="2021-10" db="EMBL/GenBank/DDBJ databases">
        <title>Alishewanella koreense sp. nov. isolated from seawater of southwestern coast in South Korea and the proposal for the reclassification of Rheinheimera perlucida and Rheinheimera tuosuensis as Arsukibacterium perlucida and Arsukibacterium tuosuensis.</title>
        <authorList>
            <person name="Kim K.H."/>
            <person name="Ruan W."/>
            <person name="Kim K.R."/>
            <person name="Baek J.H."/>
            <person name="Jeon C.O."/>
        </authorList>
    </citation>
    <scope>NUCLEOTIDE SEQUENCE [LARGE SCALE GENOMIC DNA]</scope>
    <source>
        <strain evidence="1 2">16-MA</strain>
    </source>
</reference>
<dbReference type="Pfam" id="PF00132">
    <property type="entry name" value="Hexapep"/>
    <property type="match status" value="1"/>
</dbReference>
<dbReference type="EMBL" id="JAEINI020000004">
    <property type="protein sequence ID" value="MCB5226720.1"/>
    <property type="molecule type" value="Genomic_DNA"/>
</dbReference>
<dbReference type="Proteomes" id="UP000633814">
    <property type="component" value="Unassembled WGS sequence"/>
</dbReference>
<organism evidence="1 2">
    <name type="scientific">Alishewanella maricola</name>
    <dbReference type="NCBI Taxonomy" id="2795740"/>
    <lineage>
        <taxon>Bacteria</taxon>
        <taxon>Pseudomonadati</taxon>
        <taxon>Pseudomonadota</taxon>
        <taxon>Gammaproteobacteria</taxon>
        <taxon>Alteromonadales</taxon>
        <taxon>Alteromonadaceae</taxon>
        <taxon>Alishewanella</taxon>
    </lineage>
</organism>
<keyword evidence="1" id="KW-0012">Acyltransferase</keyword>
<dbReference type="Gene3D" id="2.160.10.10">
    <property type="entry name" value="Hexapeptide repeat proteins"/>
    <property type="match status" value="1"/>
</dbReference>
<dbReference type="CDD" id="cd04647">
    <property type="entry name" value="LbH_MAT_like"/>
    <property type="match status" value="1"/>
</dbReference>
<dbReference type="PANTHER" id="PTHR23416:SF78">
    <property type="entry name" value="LIPOPOLYSACCHARIDE BIOSYNTHESIS O-ACETYL TRANSFERASE WBBJ-RELATED"/>
    <property type="match status" value="1"/>
</dbReference>
<dbReference type="InterPro" id="IPR051159">
    <property type="entry name" value="Hexapeptide_acetyltransf"/>
</dbReference>
<dbReference type="InterPro" id="IPR011004">
    <property type="entry name" value="Trimer_LpxA-like_sf"/>
</dbReference>
<dbReference type="GO" id="GO:0016746">
    <property type="term" value="F:acyltransferase activity"/>
    <property type="evidence" value="ECO:0007669"/>
    <property type="project" value="UniProtKB-KW"/>
</dbReference>
<evidence type="ECO:0000313" key="1">
    <source>
        <dbReference type="EMBL" id="MCB5226720.1"/>
    </source>
</evidence>
<keyword evidence="2" id="KW-1185">Reference proteome</keyword>
<dbReference type="RefSeq" id="WP_226750815.1">
    <property type="nucleotide sequence ID" value="NZ_JAEINI020000004.1"/>
</dbReference>